<protein>
    <recommendedName>
        <fullName evidence="3">Pilus assembly protein PilP</fullName>
    </recommendedName>
</protein>
<dbReference type="EMBL" id="BAABRO010000005">
    <property type="protein sequence ID" value="GAA5507311.1"/>
    <property type="molecule type" value="Genomic_DNA"/>
</dbReference>
<evidence type="ECO:0000313" key="1">
    <source>
        <dbReference type="EMBL" id="GAA5507311.1"/>
    </source>
</evidence>
<evidence type="ECO:0008006" key="3">
    <source>
        <dbReference type="Google" id="ProtNLM"/>
    </source>
</evidence>
<dbReference type="PROSITE" id="PS51257">
    <property type="entry name" value="PROKAR_LIPOPROTEIN"/>
    <property type="match status" value="1"/>
</dbReference>
<sequence>MIPRHSQPALCVACFLALCGCSVEPQQIEQWSESLRAARNAAGGTEIEQSPPPMVSEVRFRPKYEERTDPFQFPNDQPAAVVNRKSQVSKATQLEVLGFAQLDVPKVILRTKDSTVTLAAGQSHYGLEVLEIDPPSVKLKSGNLVWTATMFDLPKHEN</sequence>
<dbReference type="Proteomes" id="UP001416858">
    <property type="component" value="Unassembled WGS sequence"/>
</dbReference>
<dbReference type="RefSeq" id="WP_345684183.1">
    <property type="nucleotide sequence ID" value="NZ_BAABRO010000005.1"/>
</dbReference>
<keyword evidence="2" id="KW-1185">Reference proteome</keyword>
<name>A0ABP9VR93_9BACT</name>
<organism evidence="1 2">
    <name type="scientific">Novipirellula caenicola</name>
    <dbReference type="NCBI Taxonomy" id="1536901"/>
    <lineage>
        <taxon>Bacteria</taxon>
        <taxon>Pseudomonadati</taxon>
        <taxon>Planctomycetota</taxon>
        <taxon>Planctomycetia</taxon>
        <taxon>Pirellulales</taxon>
        <taxon>Pirellulaceae</taxon>
        <taxon>Novipirellula</taxon>
    </lineage>
</organism>
<accession>A0ABP9VR93</accession>
<evidence type="ECO:0000313" key="2">
    <source>
        <dbReference type="Proteomes" id="UP001416858"/>
    </source>
</evidence>
<proteinExistence type="predicted"/>
<gene>
    <name evidence="1" type="ORF">Rcae01_02766</name>
</gene>
<comment type="caution">
    <text evidence="1">The sequence shown here is derived from an EMBL/GenBank/DDBJ whole genome shotgun (WGS) entry which is preliminary data.</text>
</comment>
<reference evidence="1 2" key="1">
    <citation type="submission" date="2024-02" db="EMBL/GenBank/DDBJ databases">
        <title>Rhodopirellula caenicola NBRC 110016.</title>
        <authorList>
            <person name="Ichikawa N."/>
            <person name="Katano-Makiyama Y."/>
            <person name="Hidaka K."/>
        </authorList>
    </citation>
    <scope>NUCLEOTIDE SEQUENCE [LARGE SCALE GENOMIC DNA]</scope>
    <source>
        <strain evidence="1 2">NBRC 110016</strain>
    </source>
</reference>